<evidence type="ECO:0000256" key="5">
    <source>
        <dbReference type="ARBA" id="ARBA00023136"/>
    </source>
</evidence>
<dbReference type="Pfam" id="PF01679">
    <property type="entry name" value="Pmp3"/>
    <property type="match status" value="1"/>
</dbReference>
<organism evidence="7 8">
    <name type="scientific">Entamoeba histolytica KU27</name>
    <dbReference type="NCBI Taxonomy" id="885311"/>
    <lineage>
        <taxon>Eukaryota</taxon>
        <taxon>Amoebozoa</taxon>
        <taxon>Evosea</taxon>
        <taxon>Archamoebae</taxon>
        <taxon>Mastigamoebida</taxon>
        <taxon>Entamoebidae</taxon>
        <taxon>Entamoeba</taxon>
    </lineage>
</organism>
<reference evidence="7 8" key="1">
    <citation type="submission" date="2013-02" db="EMBL/GenBank/DDBJ databases">
        <authorList>
            <person name="Hannick L."/>
            <person name="Zafar N."/>
            <person name="Lorenzi H."/>
            <person name="Ali I.A."/>
            <person name="Petri W.P."/>
            <person name="Caler E."/>
        </authorList>
    </citation>
    <scope>NUCLEOTIDE SEQUENCE [LARGE SCALE GENOMIC DNA]</scope>
    <source>
        <strain evidence="7 8">KU27</strain>
    </source>
</reference>
<dbReference type="EMBL" id="KB444421">
    <property type="protein sequence ID" value="EMD46991.1"/>
    <property type="molecule type" value="Genomic_DNA"/>
</dbReference>
<comment type="subcellular location">
    <subcellularLocation>
        <location evidence="1">Membrane</location>
    </subcellularLocation>
</comment>
<evidence type="ECO:0008006" key="9">
    <source>
        <dbReference type="Google" id="ProtNLM"/>
    </source>
</evidence>
<dbReference type="InterPro" id="IPR000612">
    <property type="entry name" value="PMP3"/>
</dbReference>
<protein>
    <recommendedName>
        <fullName evidence="9">Plasma membrane proteolipid 3</fullName>
    </recommendedName>
</protein>
<dbReference type="Proteomes" id="UP000011755">
    <property type="component" value="Unassembled WGS sequence"/>
</dbReference>
<keyword evidence="3 6" id="KW-0812">Transmembrane</keyword>
<proteinExistence type="inferred from homology"/>
<dbReference type="VEuPathDB" id="AmoebaDB:EHI5A_039570"/>
<name>M2S6P1_ENTHI</name>
<evidence type="ECO:0000313" key="7">
    <source>
        <dbReference type="EMBL" id="EMD46991.1"/>
    </source>
</evidence>
<gene>
    <name evidence="7" type="ORF">EHI5A_039570</name>
</gene>
<evidence type="ECO:0000313" key="8">
    <source>
        <dbReference type="Proteomes" id="UP000011755"/>
    </source>
</evidence>
<sequence length="51" mass="5675">MKWYNSLVLSIICPPAAVYCRCGVCADFIANICLTLLCYFPGLFHAVITVF</sequence>
<dbReference type="GO" id="GO:0016020">
    <property type="term" value="C:membrane"/>
    <property type="evidence" value="ECO:0007669"/>
    <property type="project" value="UniProtKB-SubCell"/>
</dbReference>
<keyword evidence="4 6" id="KW-1133">Transmembrane helix</keyword>
<evidence type="ECO:0000256" key="6">
    <source>
        <dbReference type="SAM" id="Phobius"/>
    </source>
</evidence>
<comment type="similarity">
    <text evidence="2">Belongs to the UPF0057 (PMP3) family.</text>
</comment>
<keyword evidence="5 6" id="KW-0472">Membrane</keyword>
<evidence type="ECO:0000256" key="2">
    <source>
        <dbReference type="ARBA" id="ARBA00009530"/>
    </source>
</evidence>
<dbReference type="AlphaFoldDB" id="M2S6P1"/>
<evidence type="ECO:0000256" key="1">
    <source>
        <dbReference type="ARBA" id="ARBA00004370"/>
    </source>
</evidence>
<evidence type="ECO:0000256" key="3">
    <source>
        <dbReference type="ARBA" id="ARBA00022692"/>
    </source>
</evidence>
<feature type="transmembrane region" description="Helical" evidence="6">
    <location>
        <begin position="28"/>
        <end position="48"/>
    </location>
</feature>
<evidence type="ECO:0000256" key="4">
    <source>
        <dbReference type="ARBA" id="ARBA00022989"/>
    </source>
</evidence>
<accession>M2S6P1</accession>